<reference evidence="3" key="1">
    <citation type="journal article" date="2019" name="Int. J. Syst. Evol. Microbiol.">
        <title>The Global Catalogue of Microorganisms (GCM) 10K type strain sequencing project: providing services to taxonomists for standard genome sequencing and annotation.</title>
        <authorList>
            <consortium name="The Broad Institute Genomics Platform"/>
            <consortium name="The Broad Institute Genome Sequencing Center for Infectious Disease"/>
            <person name="Wu L."/>
            <person name="Ma J."/>
        </authorList>
    </citation>
    <scope>NUCLEOTIDE SEQUENCE [LARGE SCALE GENOMIC DNA]</scope>
    <source>
        <strain evidence="3">CGMCC 1.16060</strain>
    </source>
</reference>
<keyword evidence="1" id="KW-1133">Transmembrane helix</keyword>
<protein>
    <recommendedName>
        <fullName evidence="4">DUF304 domain-containing protein</fullName>
    </recommendedName>
</protein>
<evidence type="ECO:0000313" key="3">
    <source>
        <dbReference type="Proteomes" id="UP000655016"/>
    </source>
</evidence>
<keyword evidence="1" id="KW-0472">Membrane</keyword>
<evidence type="ECO:0000256" key="1">
    <source>
        <dbReference type="SAM" id="Phobius"/>
    </source>
</evidence>
<keyword evidence="1" id="KW-0812">Transmembrane</keyword>
<accession>A0ABQ1TWZ0</accession>
<dbReference type="EMBL" id="BMKP01000002">
    <property type="protein sequence ID" value="GGF05844.1"/>
    <property type="molecule type" value="Genomic_DNA"/>
</dbReference>
<feature type="transmembrane region" description="Helical" evidence="1">
    <location>
        <begin position="62"/>
        <end position="83"/>
    </location>
</feature>
<comment type="caution">
    <text evidence="2">The sequence shown here is derived from an EMBL/GenBank/DDBJ whole genome shotgun (WGS) entry which is preliminary data.</text>
</comment>
<evidence type="ECO:0000313" key="2">
    <source>
        <dbReference type="EMBL" id="GGF05844.1"/>
    </source>
</evidence>
<feature type="transmembrane region" description="Helical" evidence="1">
    <location>
        <begin position="37"/>
        <end position="56"/>
    </location>
</feature>
<keyword evidence="3" id="KW-1185">Reference proteome</keyword>
<evidence type="ECO:0008006" key="4">
    <source>
        <dbReference type="Google" id="ProtNLM"/>
    </source>
</evidence>
<gene>
    <name evidence="2" type="ORF">GCM10011518_13850</name>
</gene>
<proteinExistence type="predicted"/>
<organism evidence="2 3">
    <name type="scientific">Flavobacterium limi</name>
    <dbReference type="NCBI Taxonomy" id="2045105"/>
    <lineage>
        <taxon>Bacteria</taxon>
        <taxon>Pseudomonadati</taxon>
        <taxon>Bacteroidota</taxon>
        <taxon>Flavobacteriia</taxon>
        <taxon>Flavobacteriales</taxon>
        <taxon>Flavobacteriaceae</taxon>
        <taxon>Flavobacterium</taxon>
    </lineage>
</organism>
<sequence length="183" mass="20778">MINADILKIANQASLNIIAYDQFVSIKHKLRLTDKSIWGVFLFLCGGLFFIIVPFATTSDTISKGVGIVIGVLLVFLSILTLVREVLDGIIIENNIFTFRHNLKKTTVPLSRDMKIEMKTEILKIRRVGTKGSDFILVTHYLQEKDKKTPVLKFQMNGSHAEKARKLGNEITRIVNDKFENRT</sequence>
<dbReference type="RefSeq" id="WP_163393342.1">
    <property type="nucleotide sequence ID" value="NZ_BMKP01000002.1"/>
</dbReference>
<name>A0ABQ1TWZ0_9FLAO</name>
<dbReference type="Proteomes" id="UP000655016">
    <property type="component" value="Unassembled WGS sequence"/>
</dbReference>